<dbReference type="EMBL" id="ML143387">
    <property type="protein sequence ID" value="TBU35251.1"/>
    <property type="molecule type" value="Genomic_DNA"/>
</dbReference>
<keyword evidence="3" id="KW-0175">Coiled coil</keyword>
<keyword evidence="8" id="KW-1185">Reference proteome</keyword>
<dbReference type="OrthoDB" id="448954at2759"/>
<feature type="region of interest" description="Disordered" evidence="4">
    <location>
        <begin position="37"/>
        <end position="59"/>
    </location>
</feature>
<dbReference type="PANTHER" id="PTHR14021:SF15">
    <property type="entry name" value="IRON-SULFUR CLUSTER CO-CHAPERONE PROTEIN HSCB"/>
    <property type="match status" value="1"/>
</dbReference>
<reference evidence="7 8" key="1">
    <citation type="submission" date="2019-01" db="EMBL/GenBank/DDBJ databases">
        <title>Draft genome sequences of three monokaryotic isolates of the white-rot basidiomycete fungus Dichomitus squalens.</title>
        <authorList>
            <consortium name="DOE Joint Genome Institute"/>
            <person name="Lopez S.C."/>
            <person name="Andreopoulos B."/>
            <person name="Pangilinan J."/>
            <person name="Lipzen A."/>
            <person name="Riley R."/>
            <person name="Ahrendt S."/>
            <person name="Ng V."/>
            <person name="Barry K."/>
            <person name="Daum C."/>
            <person name="Grigoriev I.V."/>
            <person name="Hilden K.S."/>
            <person name="Makela M.R."/>
            <person name="de Vries R.P."/>
        </authorList>
    </citation>
    <scope>NUCLEOTIDE SEQUENCE [LARGE SCALE GENOMIC DNA]</scope>
    <source>
        <strain evidence="7 8">CBS 464.89</strain>
        <strain evidence="6">OM18370.1</strain>
    </source>
</reference>
<evidence type="ECO:0000313" key="8">
    <source>
        <dbReference type="Proteomes" id="UP000292082"/>
    </source>
</evidence>
<dbReference type="GO" id="GO:0001671">
    <property type="term" value="F:ATPase activator activity"/>
    <property type="evidence" value="ECO:0007669"/>
    <property type="project" value="InterPro"/>
</dbReference>
<dbReference type="PANTHER" id="PTHR14021">
    <property type="entry name" value="IRON-SULFUR CLUSTER CO-CHAPERONE PROTEIN HSCB"/>
    <property type="match status" value="1"/>
</dbReference>
<name>A0A4Q9QD91_9APHY</name>
<dbReference type="InterPro" id="IPR001623">
    <property type="entry name" value="DnaJ_domain"/>
</dbReference>
<dbReference type="InterPro" id="IPR036386">
    <property type="entry name" value="HscB_C_sf"/>
</dbReference>
<dbReference type="STRING" id="114155.A0A4Q9QD91"/>
<dbReference type="Proteomes" id="UP000292082">
    <property type="component" value="Unassembled WGS sequence"/>
</dbReference>
<dbReference type="GO" id="GO:0005739">
    <property type="term" value="C:mitochondrion"/>
    <property type="evidence" value="ECO:0007669"/>
    <property type="project" value="TreeGrafter"/>
</dbReference>
<dbReference type="InterPro" id="IPR036869">
    <property type="entry name" value="J_dom_sf"/>
</dbReference>
<organism evidence="7 8">
    <name type="scientific">Dichomitus squalens</name>
    <dbReference type="NCBI Taxonomy" id="114155"/>
    <lineage>
        <taxon>Eukaryota</taxon>
        <taxon>Fungi</taxon>
        <taxon>Dikarya</taxon>
        <taxon>Basidiomycota</taxon>
        <taxon>Agaricomycotina</taxon>
        <taxon>Agaricomycetes</taxon>
        <taxon>Polyporales</taxon>
        <taxon>Polyporaceae</taxon>
        <taxon>Dichomitus</taxon>
    </lineage>
</organism>
<feature type="compositionally biased region" description="Polar residues" evidence="4">
    <location>
        <begin position="44"/>
        <end position="59"/>
    </location>
</feature>
<dbReference type="NCBIfam" id="TIGR00714">
    <property type="entry name" value="hscB"/>
    <property type="match status" value="1"/>
</dbReference>
<dbReference type="GO" id="GO:0051259">
    <property type="term" value="P:protein complex oligomerization"/>
    <property type="evidence" value="ECO:0007669"/>
    <property type="project" value="InterPro"/>
</dbReference>
<dbReference type="SUPFAM" id="SSF46565">
    <property type="entry name" value="Chaperone J-domain"/>
    <property type="match status" value="1"/>
</dbReference>
<dbReference type="GO" id="GO:0044571">
    <property type="term" value="P:[2Fe-2S] cluster assembly"/>
    <property type="evidence" value="ECO:0007669"/>
    <property type="project" value="InterPro"/>
</dbReference>
<evidence type="ECO:0000256" key="1">
    <source>
        <dbReference type="ARBA" id="ARBA00010476"/>
    </source>
</evidence>
<feature type="domain" description="J" evidence="5">
    <location>
        <begin position="85"/>
        <end position="160"/>
    </location>
</feature>
<gene>
    <name evidence="7" type="ORF">BD310DRAFT_954549</name>
    <name evidence="6" type="ORF">BD311DRAFT_709602</name>
</gene>
<evidence type="ECO:0000256" key="4">
    <source>
        <dbReference type="SAM" id="MobiDB-lite"/>
    </source>
</evidence>
<comment type="similarity">
    <text evidence="1">Belongs to the HscB family.</text>
</comment>
<protein>
    <recommendedName>
        <fullName evidence="5">J domain-containing protein</fullName>
    </recommendedName>
</protein>
<evidence type="ECO:0000259" key="5">
    <source>
        <dbReference type="PROSITE" id="PS50076"/>
    </source>
</evidence>
<accession>A0A4Q9QD91</accession>
<dbReference type="PROSITE" id="PS50076">
    <property type="entry name" value="DNAJ_2"/>
    <property type="match status" value="1"/>
</dbReference>
<dbReference type="InterPro" id="IPR004640">
    <property type="entry name" value="HscB"/>
</dbReference>
<dbReference type="Proteomes" id="UP000292957">
    <property type="component" value="Unassembled WGS sequence"/>
</dbReference>
<dbReference type="EMBL" id="ML145085">
    <property type="protein sequence ID" value="TBU65081.1"/>
    <property type="molecule type" value="Genomic_DNA"/>
</dbReference>
<proteinExistence type="inferred from homology"/>
<evidence type="ECO:0000313" key="6">
    <source>
        <dbReference type="EMBL" id="TBU35251.1"/>
    </source>
</evidence>
<dbReference type="Pfam" id="PF07743">
    <property type="entry name" value="HSCB_C"/>
    <property type="match status" value="1"/>
</dbReference>
<dbReference type="SMART" id="SM00271">
    <property type="entry name" value="DnaJ"/>
    <property type="match status" value="1"/>
</dbReference>
<evidence type="ECO:0000313" key="7">
    <source>
        <dbReference type="EMBL" id="TBU65081.1"/>
    </source>
</evidence>
<dbReference type="AlphaFoldDB" id="A0A4Q9QD91"/>
<keyword evidence="2" id="KW-0143">Chaperone</keyword>
<evidence type="ECO:0000256" key="3">
    <source>
        <dbReference type="SAM" id="Coils"/>
    </source>
</evidence>
<sequence>MFRLPARTLIYLSAQARPAIRRHGPFRVGPLLRPSPTPLLALSRRSQSTTSSGPRRCPSCSTPFPTSLPVCPDCFYITPMPESMTYHEMLGTPYEPNPFVVDLRQLKNQFRTVQGIVHPDRWVGKPPEHQAIASAMSSRINEALHRLSDPLRRAEYILAREGLAGEETDKLEDMDLLMEVMEAREGLASAESQEEVEEIRSQNQAKIEEVLKEIEDLVAEKNWDALRTAAVKLKYLQGIQSAAAAWPAVVHDH</sequence>
<dbReference type="Gene3D" id="1.10.287.110">
    <property type="entry name" value="DnaJ domain"/>
    <property type="match status" value="1"/>
</dbReference>
<dbReference type="SUPFAM" id="SSF47144">
    <property type="entry name" value="HSC20 (HSCB), C-terminal oligomerisation domain"/>
    <property type="match status" value="1"/>
</dbReference>
<dbReference type="Gene3D" id="1.20.1280.20">
    <property type="entry name" value="HscB, C-terminal domain"/>
    <property type="match status" value="1"/>
</dbReference>
<evidence type="ECO:0000256" key="2">
    <source>
        <dbReference type="ARBA" id="ARBA00023186"/>
    </source>
</evidence>
<dbReference type="InterPro" id="IPR009073">
    <property type="entry name" value="HscB_oligo_C"/>
</dbReference>
<feature type="coiled-coil region" evidence="3">
    <location>
        <begin position="189"/>
        <end position="220"/>
    </location>
</feature>
<dbReference type="GO" id="GO:0051087">
    <property type="term" value="F:protein-folding chaperone binding"/>
    <property type="evidence" value="ECO:0007669"/>
    <property type="project" value="InterPro"/>
</dbReference>